<dbReference type="SUPFAM" id="SSF53649">
    <property type="entry name" value="Alkaline phosphatase-like"/>
    <property type="match status" value="1"/>
</dbReference>
<dbReference type="InterPro" id="IPR017850">
    <property type="entry name" value="Alkaline_phosphatase_core_sf"/>
</dbReference>
<comment type="similarity">
    <text evidence="4">Belongs to the sulfatase family.</text>
</comment>
<dbReference type="GO" id="GO:0005576">
    <property type="term" value="C:extracellular region"/>
    <property type="evidence" value="ECO:0007669"/>
    <property type="project" value="UniProtKB-SubCell"/>
</dbReference>
<evidence type="ECO:0000256" key="2">
    <source>
        <dbReference type="ARBA" id="ARBA00004371"/>
    </source>
</evidence>
<evidence type="ECO:0000256" key="19">
    <source>
        <dbReference type="SAM" id="SignalP"/>
    </source>
</evidence>
<dbReference type="GO" id="GO:0004065">
    <property type="term" value="F:arylsulfatase activity"/>
    <property type="evidence" value="ECO:0007669"/>
    <property type="project" value="UniProtKB-EC"/>
</dbReference>
<gene>
    <name evidence="21" type="ORF">GDO81_002568</name>
</gene>
<dbReference type="GO" id="GO:0046872">
    <property type="term" value="F:metal ion binding"/>
    <property type="evidence" value="ECO:0007669"/>
    <property type="project" value="UniProtKB-KW"/>
</dbReference>
<keyword evidence="5" id="KW-0964">Secreted</keyword>
<evidence type="ECO:0000256" key="15">
    <source>
        <dbReference type="ARBA" id="ARBA00035710"/>
    </source>
</evidence>
<evidence type="ECO:0000256" key="5">
    <source>
        <dbReference type="ARBA" id="ARBA00022525"/>
    </source>
</evidence>
<evidence type="ECO:0000256" key="11">
    <source>
        <dbReference type="ARBA" id="ARBA00023228"/>
    </source>
</evidence>
<evidence type="ECO:0000256" key="17">
    <source>
        <dbReference type="ARBA" id="ARBA00045156"/>
    </source>
</evidence>
<evidence type="ECO:0000256" key="16">
    <source>
        <dbReference type="ARBA" id="ARBA00035719"/>
    </source>
</evidence>
<dbReference type="Gene3D" id="3.40.720.10">
    <property type="entry name" value="Alkaline Phosphatase, subunit A"/>
    <property type="match status" value="1"/>
</dbReference>
<comment type="cofactor">
    <cofactor evidence="1">
        <name>Ca(2+)</name>
        <dbReference type="ChEBI" id="CHEBI:29108"/>
    </cofactor>
</comment>
<dbReference type="EMBL" id="WNYA01000001">
    <property type="protein sequence ID" value="KAG8598334.1"/>
    <property type="molecule type" value="Genomic_DNA"/>
</dbReference>
<evidence type="ECO:0000256" key="13">
    <source>
        <dbReference type="ARBA" id="ARBA00035590"/>
    </source>
</evidence>
<evidence type="ECO:0000256" key="1">
    <source>
        <dbReference type="ARBA" id="ARBA00001913"/>
    </source>
</evidence>
<dbReference type="FunFam" id="3.40.720.10:FF:000039">
    <property type="entry name" value="arylsulfatase K"/>
    <property type="match status" value="1"/>
</dbReference>
<evidence type="ECO:0000256" key="10">
    <source>
        <dbReference type="ARBA" id="ARBA00023180"/>
    </source>
</evidence>
<feature type="domain" description="Sulfatase N-terminal" evidence="20">
    <location>
        <begin position="36"/>
        <end position="373"/>
    </location>
</feature>
<dbReference type="PANTHER" id="PTHR46615">
    <property type="entry name" value="ARYLSULFATASE K"/>
    <property type="match status" value="1"/>
</dbReference>
<dbReference type="InterPro" id="IPR051849">
    <property type="entry name" value="GAG-degrading_sulfatase"/>
</dbReference>
<evidence type="ECO:0000256" key="14">
    <source>
        <dbReference type="ARBA" id="ARBA00035675"/>
    </source>
</evidence>
<dbReference type="GO" id="GO:0015024">
    <property type="term" value="F:glucuronate-2-sulfatase activity"/>
    <property type="evidence" value="ECO:0007669"/>
    <property type="project" value="UniProtKB-EC"/>
</dbReference>
<evidence type="ECO:0000256" key="8">
    <source>
        <dbReference type="ARBA" id="ARBA00022801"/>
    </source>
</evidence>
<name>A0AAV7DMY7_ENGPU</name>
<dbReference type="EC" id="3.1.6.1" evidence="12"/>
<comment type="subcellular location">
    <subcellularLocation>
        <location evidence="2">Lysosome</location>
    </subcellularLocation>
    <subcellularLocation>
        <location evidence="3">Secreted</location>
    </subcellularLocation>
</comment>
<dbReference type="GO" id="GO:0005764">
    <property type="term" value="C:lysosome"/>
    <property type="evidence" value="ECO:0007669"/>
    <property type="project" value="UniProtKB-SubCell"/>
</dbReference>
<evidence type="ECO:0000256" key="12">
    <source>
        <dbReference type="ARBA" id="ARBA00035026"/>
    </source>
</evidence>
<accession>A0AAV7DMY7</accession>
<dbReference type="EC" id="3.1.6.18" evidence="14"/>
<dbReference type="InterPro" id="IPR000917">
    <property type="entry name" value="Sulfatase_N"/>
</dbReference>
<evidence type="ECO:0000256" key="3">
    <source>
        <dbReference type="ARBA" id="ARBA00004613"/>
    </source>
</evidence>
<keyword evidence="22" id="KW-1185">Reference proteome</keyword>
<keyword evidence="6" id="KW-0479">Metal-binding</keyword>
<evidence type="ECO:0000313" key="21">
    <source>
        <dbReference type="EMBL" id="KAG8598334.1"/>
    </source>
</evidence>
<keyword evidence="8" id="KW-0378">Hydrolase</keyword>
<evidence type="ECO:0000256" key="18">
    <source>
        <dbReference type="ARBA" id="ARBA00048030"/>
    </source>
</evidence>
<dbReference type="Proteomes" id="UP000824782">
    <property type="component" value="Unassembled WGS sequence"/>
</dbReference>
<evidence type="ECO:0000256" key="4">
    <source>
        <dbReference type="ARBA" id="ARBA00008779"/>
    </source>
</evidence>
<comment type="catalytic activity">
    <reaction evidence="13">
        <text>Hydrolysis of the 2-sulfate groups of the 2-O-sulfo-D-glucuronate residues of chondroitin sulfate, heparin and heparitin sulfate.</text>
        <dbReference type="EC" id="3.1.6.18"/>
    </reaction>
</comment>
<dbReference type="Pfam" id="PF00884">
    <property type="entry name" value="Sulfatase"/>
    <property type="match status" value="1"/>
</dbReference>
<keyword evidence="10" id="KW-0325">Glycoprotein</keyword>
<reference evidence="21" key="1">
    <citation type="thesis" date="2020" institute="ProQuest LLC" country="789 East Eisenhower Parkway, Ann Arbor, MI, USA">
        <title>Comparative Genomics and Chromosome Evolution.</title>
        <authorList>
            <person name="Mudd A.B."/>
        </authorList>
    </citation>
    <scope>NUCLEOTIDE SEQUENCE</scope>
    <source>
        <strain evidence="21">237g6f4</strain>
        <tissue evidence="21">Blood</tissue>
    </source>
</reference>
<evidence type="ECO:0000259" key="20">
    <source>
        <dbReference type="Pfam" id="PF00884"/>
    </source>
</evidence>
<sequence>MSSMPWRSAPFLSFLFFLPAVSKSIPPLRNSRVRYNVVMVMSDAFDGRLTIAQQNHLVALPNLNFLKKHGAVFLNAYTNSPICCPSRSAMWSGLFPHLTESWNNYKCLDPDHPTWMDLVKQKGYITQKFGKEDYRSGSHSLSNRVEAWTRDVPFLLRQEGRPVASLTANKTQTRIMLDDWKNVDLATSWLRKQAENSTQPFFLYLGLNLPHPYPSENMGENYGSSTFLTSTYWLKKVAYKNVTVPKWLPLEAMHQVDYYSSYTKNCTDHFTSQEIRDIRAYYYAMCAEADGIMGEIISALEETGLLNTTYVFFTSDHGELAMEHRQFYKMSMYEGSSHVPLLLMGPNIRPGKKISNIVSLVDLYPTMLEIAGVSMPQRLSGFSLMPLTYARSKNDLISESDLHPNWALSQFHGSDANASTYMLRVDKWKYIAYSDGDSVPPQLFDLIKDPEELKNVAKKFPEIVRYMEKKLRSILDYKKVSAVVHQYNKQSFASWKESIGSNYTNVISNLRWHLDWSLRPKTYELAIERWLKNENNGISKSTGYT</sequence>
<evidence type="ECO:0000256" key="6">
    <source>
        <dbReference type="ARBA" id="ARBA00022723"/>
    </source>
</evidence>
<organism evidence="21 22">
    <name type="scientific">Engystomops pustulosus</name>
    <name type="common">Tungara frog</name>
    <name type="synonym">Physalaemus pustulosus</name>
    <dbReference type="NCBI Taxonomy" id="76066"/>
    <lineage>
        <taxon>Eukaryota</taxon>
        <taxon>Metazoa</taxon>
        <taxon>Chordata</taxon>
        <taxon>Craniata</taxon>
        <taxon>Vertebrata</taxon>
        <taxon>Euteleostomi</taxon>
        <taxon>Amphibia</taxon>
        <taxon>Batrachia</taxon>
        <taxon>Anura</taxon>
        <taxon>Neobatrachia</taxon>
        <taxon>Hyloidea</taxon>
        <taxon>Leptodactylidae</taxon>
        <taxon>Leiuperinae</taxon>
        <taxon>Engystomops</taxon>
    </lineage>
</organism>
<comment type="catalytic activity">
    <reaction evidence="18">
        <text>an aryl sulfate + H2O = a phenol + sulfate + H(+)</text>
        <dbReference type="Rhea" id="RHEA:17261"/>
        <dbReference type="ChEBI" id="CHEBI:15377"/>
        <dbReference type="ChEBI" id="CHEBI:15378"/>
        <dbReference type="ChEBI" id="CHEBI:16189"/>
        <dbReference type="ChEBI" id="CHEBI:33853"/>
        <dbReference type="ChEBI" id="CHEBI:140317"/>
        <dbReference type="EC" id="3.1.6.1"/>
    </reaction>
</comment>
<comment type="caution">
    <text evidence="21">The sequence shown here is derived from an EMBL/GenBank/DDBJ whole genome shotgun (WGS) entry which is preliminary data.</text>
</comment>
<keyword evidence="11" id="KW-0458">Lysosome</keyword>
<dbReference type="EMBL" id="WNYA01000001">
    <property type="protein sequence ID" value="KAG8598335.1"/>
    <property type="molecule type" value="Genomic_DNA"/>
</dbReference>
<evidence type="ECO:0000256" key="9">
    <source>
        <dbReference type="ARBA" id="ARBA00022837"/>
    </source>
</evidence>
<proteinExistence type="inferred from homology"/>
<evidence type="ECO:0000313" key="22">
    <source>
        <dbReference type="Proteomes" id="UP000824782"/>
    </source>
</evidence>
<feature type="signal peptide" evidence="19">
    <location>
        <begin position="1"/>
        <end position="24"/>
    </location>
</feature>
<dbReference type="PANTHER" id="PTHR46615:SF1">
    <property type="entry name" value="ARYLSULFATASE K"/>
    <property type="match status" value="1"/>
</dbReference>
<keyword evidence="7 19" id="KW-0732">Signal</keyword>
<dbReference type="AlphaFoldDB" id="A0AAV7DMY7"/>
<comment type="function">
    <text evidence="17">Catalyzes the hydrolysis of pseudosubstrates such as p-nitrocatechol sulfate and p-nitrophenyl sulfate. Catalyzes the hydrolysis of the 2-sulfate groups of the 2-O-sulfo-D-glucuronate residues of chondroitin sulfate, heparin and heparitin sulfate. Acts selectively on 2-sulfoglucuronate and lacks activity against 2-sulfoiduronate.</text>
</comment>
<evidence type="ECO:0000256" key="7">
    <source>
        <dbReference type="ARBA" id="ARBA00022729"/>
    </source>
</evidence>
<protein>
    <recommendedName>
        <fullName evidence="15">Arylsulfatase K</fullName>
        <ecNumber evidence="12">3.1.6.1</ecNumber>
        <ecNumber evidence="14">3.1.6.18</ecNumber>
    </recommendedName>
    <alternativeName>
        <fullName evidence="16">Glucuronate-2-sulfatase</fullName>
    </alternativeName>
</protein>
<keyword evidence="9" id="KW-0106">Calcium</keyword>
<feature type="chain" id="PRO_5044715891" description="Arylsulfatase K" evidence="19">
    <location>
        <begin position="25"/>
        <end position="545"/>
    </location>
</feature>